<evidence type="ECO:0000259" key="4">
    <source>
        <dbReference type="Pfam" id="PF01420"/>
    </source>
</evidence>
<dbReference type="AlphaFoldDB" id="A0A6A1XNI0"/>
<keyword evidence="3" id="KW-0238">DNA-binding</keyword>
<gene>
    <name evidence="5" type="ORF">F3B53_06740</name>
</gene>
<organism evidence="5 6">
    <name type="scientific">Bacteroides ovatus</name>
    <dbReference type="NCBI Taxonomy" id="28116"/>
    <lineage>
        <taxon>Bacteria</taxon>
        <taxon>Pseudomonadati</taxon>
        <taxon>Bacteroidota</taxon>
        <taxon>Bacteroidia</taxon>
        <taxon>Bacteroidales</taxon>
        <taxon>Bacteroidaceae</taxon>
        <taxon>Bacteroides</taxon>
    </lineage>
</organism>
<keyword evidence="2" id="KW-0680">Restriction system</keyword>
<dbReference type="InterPro" id="IPR000055">
    <property type="entry name" value="Restrct_endonuc_typeI_TRD"/>
</dbReference>
<evidence type="ECO:0000256" key="2">
    <source>
        <dbReference type="ARBA" id="ARBA00022747"/>
    </source>
</evidence>
<dbReference type="PANTHER" id="PTHR43140">
    <property type="entry name" value="TYPE-1 RESTRICTION ENZYME ECOKI SPECIFICITY PROTEIN"/>
    <property type="match status" value="1"/>
</dbReference>
<protein>
    <submittedName>
        <fullName evidence="5">Restriction endonuclease subunit S</fullName>
    </submittedName>
</protein>
<dbReference type="InterPro" id="IPR044946">
    <property type="entry name" value="Restrct_endonuc_typeI_TRD_sf"/>
</dbReference>
<evidence type="ECO:0000313" key="5">
    <source>
        <dbReference type="EMBL" id="KAB1328984.1"/>
    </source>
</evidence>
<feature type="domain" description="Type I restriction modification DNA specificity" evidence="4">
    <location>
        <begin position="353"/>
        <end position="515"/>
    </location>
</feature>
<accession>A0A6A1XNI0</accession>
<comment type="caution">
    <text evidence="5">The sequence shown here is derived from an EMBL/GenBank/DDBJ whole genome shotgun (WGS) entry which is preliminary data.</text>
</comment>
<dbReference type="PANTHER" id="PTHR43140:SF1">
    <property type="entry name" value="TYPE I RESTRICTION ENZYME ECOKI SPECIFICITY SUBUNIT"/>
    <property type="match status" value="1"/>
</dbReference>
<keyword evidence="5" id="KW-0255">Endonuclease</keyword>
<keyword evidence="5" id="KW-0378">Hydrolase</keyword>
<name>A0A6A1XNI0_BACOV</name>
<feature type="domain" description="Type I restriction modification DNA specificity" evidence="4">
    <location>
        <begin position="88"/>
        <end position="248"/>
    </location>
</feature>
<evidence type="ECO:0000256" key="1">
    <source>
        <dbReference type="ARBA" id="ARBA00010923"/>
    </source>
</evidence>
<sequence>MNGKQLKNSILQWAIQGKLVPQDPNDEPASVLLDKIRQEKERLIKEKKIKRDKNASIIYRGEDNSYYEKLLATGEVKCIDEEVPFEIPQGWEWCRMGCIGDWGAGATPAKGNPDYYGGSILWLRTGELNNGIVYDSEIKITDKALQECSLRMNKIGDVLIAMYGATIGKVAIVGKELTTNQACCACTPFGIYNYYLFFFLMGSQIDFIKKGEGGAQPNISREKLISHLMPIPPLAEQYRIVEKIQYLLPLVEKYSNSQILQNKLNSEIKDKLRKSILQEAIQGKLVPQIAEEGTAQDLLEQIKTEKQKIVKEGKLKKSALNDSVIFRGDDNKYWEKKVTTCECIDEDIPFDVPESWAWVRLETILNTGSARRVHAKDWRQAGIPFYRAREIGKLADDGFVDNELYIDLSLYEDFSSSGVPLPNDLMITAVGTLGKVYIVKESDKFYYKDGSVLCLANKYGLCAEYLTMVIESPFFKGQYRQESQGTTVATLTMVRLQKYFIPIPPLQEQYRIVETYRNIASIMS</sequence>
<reference evidence="5 6" key="1">
    <citation type="journal article" date="2019" name="Nat. Med.">
        <title>A library of human gut bacterial isolates paired with longitudinal multiomics data enables mechanistic microbiome research.</title>
        <authorList>
            <person name="Poyet M."/>
            <person name="Groussin M."/>
            <person name="Gibbons S.M."/>
            <person name="Avila-Pacheco J."/>
            <person name="Jiang X."/>
            <person name="Kearney S.M."/>
            <person name="Perrotta A.R."/>
            <person name="Berdy B."/>
            <person name="Zhao S."/>
            <person name="Lieberman T.D."/>
            <person name="Swanson P.K."/>
            <person name="Smith M."/>
            <person name="Roesemann S."/>
            <person name="Alexander J.E."/>
            <person name="Rich S.A."/>
            <person name="Livny J."/>
            <person name="Vlamakis H."/>
            <person name="Clish C."/>
            <person name="Bullock K."/>
            <person name="Deik A."/>
            <person name="Scott J."/>
            <person name="Pierce K.A."/>
            <person name="Xavier R.J."/>
            <person name="Alm E.J."/>
        </authorList>
    </citation>
    <scope>NUCLEOTIDE SEQUENCE [LARGE SCALE GENOMIC DNA]</scope>
    <source>
        <strain evidence="5 6">BIOML-A2</strain>
    </source>
</reference>
<dbReference type="GO" id="GO:0009307">
    <property type="term" value="P:DNA restriction-modification system"/>
    <property type="evidence" value="ECO:0007669"/>
    <property type="project" value="UniProtKB-KW"/>
</dbReference>
<comment type="similarity">
    <text evidence="1">Belongs to the type-I restriction system S methylase family.</text>
</comment>
<evidence type="ECO:0000256" key="3">
    <source>
        <dbReference type="ARBA" id="ARBA00023125"/>
    </source>
</evidence>
<dbReference type="SUPFAM" id="SSF116734">
    <property type="entry name" value="DNA methylase specificity domain"/>
    <property type="match status" value="2"/>
</dbReference>
<keyword evidence="5" id="KW-0540">Nuclease</keyword>
<dbReference type="Gene3D" id="3.90.220.20">
    <property type="entry name" value="DNA methylase specificity domains"/>
    <property type="match status" value="2"/>
</dbReference>
<dbReference type="Pfam" id="PF01420">
    <property type="entry name" value="Methylase_S"/>
    <property type="match status" value="2"/>
</dbReference>
<dbReference type="GO" id="GO:0004519">
    <property type="term" value="F:endonuclease activity"/>
    <property type="evidence" value="ECO:0007669"/>
    <property type="project" value="UniProtKB-KW"/>
</dbReference>
<dbReference type="Proteomes" id="UP000375690">
    <property type="component" value="Unassembled WGS sequence"/>
</dbReference>
<dbReference type="GO" id="GO:0003677">
    <property type="term" value="F:DNA binding"/>
    <property type="evidence" value="ECO:0007669"/>
    <property type="project" value="UniProtKB-KW"/>
</dbReference>
<evidence type="ECO:0000313" key="6">
    <source>
        <dbReference type="Proteomes" id="UP000375690"/>
    </source>
</evidence>
<dbReference type="EMBL" id="VWFC01000005">
    <property type="protein sequence ID" value="KAB1328984.1"/>
    <property type="molecule type" value="Genomic_DNA"/>
</dbReference>
<dbReference type="InterPro" id="IPR051212">
    <property type="entry name" value="Type-I_RE_S_subunit"/>
</dbReference>
<dbReference type="CDD" id="cd17515">
    <property type="entry name" value="RMtype1_S_MjaORF132P_Sau1132ORF3780P-TRD1-CR1_like"/>
    <property type="match status" value="1"/>
</dbReference>
<proteinExistence type="inferred from homology"/>